<evidence type="ECO:0000313" key="1">
    <source>
        <dbReference type="EMBL" id="BAY87936.1"/>
    </source>
</evidence>
<geneLocation type="plasmid" evidence="2">
    <name>Plasmid3 dna</name>
</geneLocation>
<sequence>MVITSFAEQFIRDARAIDYQRFFPELFLVPSAELKDWFPTLIYSGKPKFTSFHLDRFAYPDDPVTLMIAVASENPYLVTEGYCGKSDLKTVNYIVQRDWLFHPHFIAQFCDAYGWLRCLERSNGYFQDGSSYSLKHYCERTIRYVSNGALIAAALALDLKVEPPSRSEKSSFKNPKIGVKTASARAAQNYGMWVENYVSRPPLGSFNFNFELGKYHFWHFDNRIYSRPETLEKTYL</sequence>
<evidence type="ECO:0000313" key="2">
    <source>
        <dbReference type="Proteomes" id="UP000218418"/>
    </source>
</evidence>
<organism evidence="1 2">
    <name type="scientific">Calothrix parasitica NIES-267</name>
    <dbReference type="NCBI Taxonomy" id="1973488"/>
    <lineage>
        <taxon>Bacteria</taxon>
        <taxon>Bacillati</taxon>
        <taxon>Cyanobacteriota</taxon>
        <taxon>Cyanophyceae</taxon>
        <taxon>Nostocales</taxon>
        <taxon>Calotrichaceae</taxon>
        <taxon>Calothrix</taxon>
    </lineage>
</organism>
<name>A0A1Z4M393_9CYAN</name>
<accession>A0A1Z4M393</accession>
<reference evidence="1 2" key="1">
    <citation type="submission" date="2017-06" db="EMBL/GenBank/DDBJ databases">
        <title>Genome sequencing of cyanobaciteial culture collection at National Institute for Environmental Studies (NIES).</title>
        <authorList>
            <person name="Hirose Y."/>
            <person name="Shimura Y."/>
            <person name="Fujisawa T."/>
            <person name="Nakamura Y."/>
            <person name="Kawachi M."/>
        </authorList>
    </citation>
    <scope>NUCLEOTIDE SEQUENCE [LARGE SCALE GENOMIC DNA]</scope>
    <source>
        <strain evidence="1 2">NIES-267</strain>
        <plasmid evidence="2">Plasmid3 dna</plasmid>
    </source>
</reference>
<proteinExistence type="predicted"/>
<keyword evidence="2" id="KW-1185">Reference proteome</keyword>
<keyword evidence="1" id="KW-0614">Plasmid</keyword>
<dbReference type="EMBL" id="AP018230">
    <property type="protein sequence ID" value="BAY87936.1"/>
    <property type="molecule type" value="Genomic_DNA"/>
</dbReference>
<dbReference type="Proteomes" id="UP000218418">
    <property type="component" value="Plasmid plasmid3"/>
</dbReference>
<dbReference type="AlphaFoldDB" id="A0A1Z4M393"/>
<gene>
    <name evidence="1" type="ORF">NIES267_74600</name>
</gene>
<protein>
    <submittedName>
        <fullName evidence="1">Uncharacterized protein</fullName>
    </submittedName>
</protein>